<accession>A0A6G1P7E4</accession>
<gene>
    <name evidence="1" type="ORF">EXN66_Car001892</name>
</gene>
<protein>
    <submittedName>
        <fullName evidence="1">Uncharacterized protein</fullName>
    </submittedName>
</protein>
<evidence type="ECO:0000313" key="2">
    <source>
        <dbReference type="Proteomes" id="UP000503349"/>
    </source>
</evidence>
<evidence type="ECO:0000313" key="1">
    <source>
        <dbReference type="EMBL" id="KAF3686220.1"/>
    </source>
</evidence>
<reference evidence="1 2" key="1">
    <citation type="submission" date="2019-02" db="EMBL/GenBank/DDBJ databases">
        <title>Opniocepnalus argus genome.</title>
        <authorList>
            <person name="Zhou C."/>
            <person name="Xiao S."/>
        </authorList>
    </citation>
    <scope>NUCLEOTIDE SEQUENCE [LARGE SCALE GENOMIC DNA]</scope>
    <source>
        <strain evidence="1">OARG1902GOOAL</strain>
        <tissue evidence="1">Muscle</tissue>
    </source>
</reference>
<dbReference type="AlphaFoldDB" id="A0A6G1P7E4"/>
<name>A0A6G1P7E4_CHAAH</name>
<sequence length="78" mass="8641">MEKLLFEPKMKENMVTKETVTHDNDDDDDGAVTPQRCPLSCFLPAVSPSDDHDPAVNTGFTSRCIAPRCIVEASLLYL</sequence>
<proteinExistence type="predicted"/>
<keyword evidence="2" id="KW-1185">Reference proteome</keyword>
<dbReference type="Proteomes" id="UP000503349">
    <property type="component" value="Chromosome 2"/>
</dbReference>
<reference evidence="2" key="2">
    <citation type="submission" date="2019-02" db="EMBL/GenBank/DDBJ databases">
        <title>Opniocepnalus argus Var Kimnra genome.</title>
        <authorList>
            <person name="Zhou C."/>
            <person name="Xiao S."/>
        </authorList>
    </citation>
    <scope>NUCLEOTIDE SEQUENCE [LARGE SCALE GENOMIC DNA]</scope>
</reference>
<dbReference type="EMBL" id="CM015713">
    <property type="protein sequence ID" value="KAF3686220.1"/>
    <property type="molecule type" value="Genomic_DNA"/>
</dbReference>
<organism evidence="1 2">
    <name type="scientific">Channa argus</name>
    <name type="common">Northern snakehead</name>
    <name type="synonym">Ophicephalus argus</name>
    <dbReference type="NCBI Taxonomy" id="215402"/>
    <lineage>
        <taxon>Eukaryota</taxon>
        <taxon>Metazoa</taxon>
        <taxon>Chordata</taxon>
        <taxon>Craniata</taxon>
        <taxon>Vertebrata</taxon>
        <taxon>Euteleostomi</taxon>
        <taxon>Actinopterygii</taxon>
        <taxon>Neopterygii</taxon>
        <taxon>Teleostei</taxon>
        <taxon>Neoteleostei</taxon>
        <taxon>Acanthomorphata</taxon>
        <taxon>Anabantaria</taxon>
        <taxon>Anabantiformes</taxon>
        <taxon>Channoidei</taxon>
        <taxon>Channidae</taxon>
        <taxon>Channa</taxon>
    </lineage>
</organism>